<dbReference type="NCBIfam" id="TIGR03553">
    <property type="entry name" value="F420_FbiB_CTERM"/>
    <property type="match status" value="1"/>
</dbReference>
<feature type="binding site" evidence="10">
    <location>
        <position position="311"/>
    </location>
    <ligand>
        <name>a divalent metal cation</name>
        <dbReference type="ChEBI" id="CHEBI:60240"/>
        <label>2</label>
    </ligand>
</feature>
<keyword evidence="4 10" id="KW-0460">Magnesium</keyword>
<dbReference type="Pfam" id="PF00881">
    <property type="entry name" value="Nitroreductase"/>
    <property type="match status" value="1"/>
</dbReference>
<dbReference type="HAMAP" id="MF_01259">
    <property type="entry name" value="F420_ligase_FbiB"/>
    <property type="match status" value="1"/>
</dbReference>
<evidence type="ECO:0000259" key="13">
    <source>
        <dbReference type="Pfam" id="PF01996"/>
    </source>
</evidence>
<dbReference type="EMBL" id="AEJB01000376">
    <property type="protein sequence ID" value="ELP65496.1"/>
    <property type="molecule type" value="Genomic_DNA"/>
</dbReference>
<dbReference type="PATRIC" id="fig|698760.3.peg.5686"/>
<comment type="catalytic activity">
    <reaction evidence="10">
        <text>oxidized coenzyme F420-0 + GTP + L-glutamate = oxidized coenzyme F420-1 + GDP + phosphate + H(+)</text>
        <dbReference type="Rhea" id="RHEA:30555"/>
        <dbReference type="ChEBI" id="CHEBI:15378"/>
        <dbReference type="ChEBI" id="CHEBI:29985"/>
        <dbReference type="ChEBI" id="CHEBI:37565"/>
        <dbReference type="ChEBI" id="CHEBI:43474"/>
        <dbReference type="ChEBI" id="CHEBI:58189"/>
        <dbReference type="ChEBI" id="CHEBI:59907"/>
        <dbReference type="ChEBI" id="CHEBI:59920"/>
        <dbReference type="EC" id="6.3.2.31"/>
    </reaction>
</comment>
<dbReference type="Proteomes" id="UP000010931">
    <property type="component" value="Unassembled WGS sequence"/>
</dbReference>
<dbReference type="GO" id="GO:0052645">
    <property type="term" value="P:F420-0 metabolic process"/>
    <property type="evidence" value="ECO:0007669"/>
    <property type="project" value="UniProtKB-UniRule"/>
</dbReference>
<dbReference type="InterPro" id="IPR019943">
    <property type="entry name" value="F420_FbiB_C"/>
</dbReference>
<keyword evidence="2 10" id="KW-0479">Metal-binding</keyword>
<comment type="cofactor">
    <cofactor evidence="10">
        <name>Mg(2+)</name>
        <dbReference type="ChEBI" id="CHEBI:18420"/>
    </cofactor>
    <cofactor evidence="10">
        <name>Mn(2+)</name>
        <dbReference type="ChEBI" id="CHEBI:29035"/>
    </cofactor>
    <text evidence="10">Binds 2 divalent metal cations per subunit. The ions could be magnesium and/or manganese.</text>
</comment>
<evidence type="ECO:0000256" key="9">
    <source>
        <dbReference type="ARBA" id="ARBA00023268"/>
    </source>
</evidence>
<dbReference type="InterPro" id="IPR023661">
    <property type="entry name" value="FbiB"/>
</dbReference>
<evidence type="ECO:0000256" key="5">
    <source>
        <dbReference type="ARBA" id="ARBA00022958"/>
    </source>
</evidence>
<reference evidence="14 15" key="1">
    <citation type="journal article" date="2011" name="Plasmid">
        <title>Streptomyces turgidiscabies Car8 contains a modular pathogenicity island that shares virulence genes with other actinobacterial plant pathogens.</title>
        <authorList>
            <person name="Huguet-Tapia J.C."/>
            <person name="Badger J.H."/>
            <person name="Loria R."/>
            <person name="Pettis G.S."/>
        </authorList>
    </citation>
    <scope>NUCLEOTIDE SEQUENCE [LARGE SCALE GENOMIC DNA]</scope>
    <source>
        <strain evidence="14 15">Car8</strain>
    </source>
</reference>
<dbReference type="Gene3D" id="3.40.109.10">
    <property type="entry name" value="NADH Oxidase"/>
    <property type="match status" value="1"/>
</dbReference>
<evidence type="ECO:0000256" key="4">
    <source>
        <dbReference type="ARBA" id="ARBA00022842"/>
    </source>
</evidence>
<dbReference type="UniPathway" id="UPA00071"/>
<keyword evidence="1 10" id="KW-0436">Ligase</keyword>
<dbReference type="Pfam" id="PF01996">
    <property type="entry name" value="F420_ligase"/>
    <property type="match status" value="1"/>
</dbReference>
<evidence type="ECO:0000256" key="7">
    <source>
        <dbReference type="ARBA" id="ARBA00023134"/>
    </source>
</evidence>
<dbReference type="NCBIfam" id="TIGR01916">
    <property type="entry name" value="F420_cofE"/>
    <property type="match status" value="1"/>
</dbReference>
<dbReference type="Gene3D" id="3.30.1330.100">
    <property type="entry name" value="CofE-like"/>
    <property type="match status" value="2"/>
</dbReference>
<evidence type="ECO:0000256" key="8">
    <source>
        <dbReference type="ARBA" id="ARBA00023211"/>
    </source>
</evidence>
<evidence type="ECO:0000313" key="15">
    <source>
        <dbReference type="Proteomes" id="UP000010931"/>
    </source>
</evidence>
<dbReference type="EC" id="6.3.2.34" evidence="10"/>
<gene>
    <name evidence="14" type="primary">cofE</name>
    <name evidence="10" type="synonym">fbiB</name>
    <name evidence="14" type="ORF">STRTUCAR8_06736</name>
</gene>
<feature type="compositionally biased region" description="Gly residues" evidence="11">
    <location>
        <begin position="1"/>
        <end position="16"/>
    </location>
</feature>
<dbReference type="FunFam" id="3.40.109.10:FF:000009">
    <property type="entry name" value="Coenzyme F420:L-glutamate ligase"/>
    <property type="match status" value="1"/>
</dbReference>
<feature type="binding site" evidence="10">
    <location>
        <position position="272"/>
    </location>
    <ligand>
        <name>GTP</name>
        <dbReference type="ChEBI" id="CHEBI:37565"/>
    </ligand>
</feature>
<keyword evidence="15" id="KW-1185">Reference proteome</keyword>
<dbReference type="GO" id="GO:0052619">
    <property type="term" value="F:coenzyme F420-1:gamma-L-glutamate ligase activity"/>
    <property type="evidence" value="ECO:0007669"/>
    <property type="project" value="UniProtKB-UniRule"/>
</dbReference>
<evidence type="ECO:0000256" key="1">
    <source>
        <dbReference type="ARBA" id="ARBA00022598"/>
    </source>
</evidence>
<feature type="domain" description="Nitroreductase" evidence="12">
    <location>
        <begin position="419"/>
        <end position="590"/>
    </location>
</feature>
<protein>
    <recommendedName>
        <fullName evidence="10">Bifunctional F420 biosynthesis protein FbiB</fullName>
    </recommendedName>
    <domain>
        <recommendedName>
            <fullName evidence="10">Coenzyme F420:L-glutamate ligase</fullName>
            <ecNumber evidence="10">6.3.2.31</ecNumber>
            <ecNumber evidence="10">6.3.2.34</ecNumber>
        </recommendedName>
        <alternativeName>
            <fullName evidence="10">Coenzyme F420-0:L-glutamate ligase</fullName>
        </alternativeName>
        <alternativeName>
            <fullName evidence="10">Coenzyme F420-1:gamma-L-glutamate ligase</fullName>
        </alternativeName>
    </domain>
    <domain>
        <recommendedName>
            <fullName evidence="10">Dehydro-coenzyme F420-0 reductase</fullName>
            <ecNumber evidence="10">1.3.8.17</ecNumber>
        </recommendedName>
    </domain>
</protein>
<dbReference type="SUPFAM" id="SSF144010">
    <property type="entry name" value="CofE-like"/>
    <property type="match status" value="1"/>
</dbReference>
<keyword evidence="8 10" id="KW-0464">Manganese</keyword>
<dbReference type="PANTHER" id="PTHR47917:SF1">
    <property type="entry name" value="COENZYME F420:L-GLUTAMATE LIGASE"/>
    <property type="match status" value="1"/>
</dbReference>
<evidence type="ECO:0000313" key="14">
    <source>
        <dbReference type="EMBL" id="ELP65496.1"/>
    </source>
</evidence>
<evidence type="ECO:0000259" key="12">
    <source>
        <dbReference type="Pfam" id="PF00881"/>
    </source>
</evidence>
<evidence type="ECO:0000256" key="2">
    <source>
        <dbReference type="ARBA" id="ARBA00022723"/>
    </source>
</evidence>
<keyword evidence="6 10" id="KW-0560">Oxidoreductase</keyword>
<feature type="domain" description="Coenzyme F420:L-glutamate ligase-like" evidence="13">
    <location>
        <begin position="188"/>
        <end position="379"/>
    </location>
</feature>
<feature type="binding site" evidence="10">
    <location>
        <position position="310"/>
    </location>
    <ligand>
        <name>a divalent metal cation</name>
        <dbReference type="ChEBI" id="CHEBI:60240"/>
        <label>1</label>
    </ligand>
</feature>
<feature type="binding site" evidence="10">
    <location>
        <begin position="188"/>
        <end position="191"/>
    </location>
    <ligand>
        <name>GTP</name>
        <dbReference type="ChEBI" id="CHEBI:37565"/>
    </ligand>
</feature>
<comment type="function">
    <text evidence="10">Bifunctional enzyme that catalyzes the GTP-dependent successive addition of two or more gamma-linked L-glutamates to the L-lactyl phosphodiester of 7,8-didemethyl-8-hydroxy-5-deazariboflavin (F420-0) to form polyglutamated F420 derivatives, and the FMNH2-dependent reduction of dehydro-F420-0 to form F420-0.</text>
</comment>
<dbReference type="GO" id="GO:0005525">
    <property type="term" value="F:GTP binding"/>
    <property type="evidence" value="ECO:0007669"/>
    <property type="project" value="UniProtKB-KW"/>
</dbReference>
<organism evidence="14 15">
    <name type="scientific">Streptomyces turgidiscabies (strain Car8)</name>
    <dbReference type="NCBI Taxonomy" id="698760"/>
    <lineage>
        <taxon>Bacteria</taxon>
        <taxon>Bacillati</taxon>
        <taxon>Actinomycetota</taxon>
        <taxon>Actinomycetes</taxon>
        <taxon>Kitasatosporales</taxon>
        <taxon>Streptomycetaceae</taxon>
        <taxon>Streptomyces</taxon>
    </lineage>
</organism>
<feature type="binding site" evidence="10">
    <location>
        <position position="269"/>
    </location>
    <ligand>
        <name>a divalent metal cation</name>
        <dbReference type="ChEBI" id="CHEBI:60240"/>
        <label>1</label>
    </ligand>
</feature>
<comment type="cofactor">
    <cofactor evidence="10">
        <name>K(+)</name>
        <dbReference type="ChEBI" id="CHEBI:29103"/>
    </cofactor>
    <text evidence="10">Monovalent cation. The ion could be potassium.</text>
</comment>
<comment type="catalytic activity">
    <reaction evidence="10">
        <text>oxidized coenzyme F420-1 + GTP + L-glutamate = oxidized coenzyme F420-2 + GDP + phosphate + H(+)</text>
        <dbReference type="Rhea" id="RHEA:30523"/>
        <dbReference type="ChEBI" id="CHEBI:15378"/>
        <dbReference type="ChEBI" id="CHEBI:29985"/>
        <dbReference type="ChEBI" id="CHEBI:37565"/>
        <dbReference type="ChEBI" id="CHEBI:43474"/>
        <dbReference type="ChEBI" id="CHEBI:57922"/>
        <dbReference type="ChEBI" id="CHEBI:58189"/>
        <dbReference type="ChEBI" id="CHEBI:59920"/>
        <dbReference type="EC" id="6.3.2.34"/>
    </reaction>
</comment>
<feature type="binding site" evidence="10">
    <location>
        <position position="223"/>
    </location>
    <ligand>
        <name>GTP</name>
        <dbReference type="ChEBI" id="CHEBI:37565"/>
    </ligand>
</feature>
<dbReference type="GO" id="GO:0046872">
    <property type="term" value="F:metal ion binding"/>
    <property type="evidence" value="ECO:0007669"/>
    <property type="project" value="UniProtKB-KW"/>
</dbReference>
<comment type="catalytic activity">
    <reaction evidence="10">
        <text>oxidized coenzyme F420-0 + FMN + H(+) = dehydro coenzyme F420-0 + FMNH2</text>
        <dbReference type="Rhea" id="RHEA:60360"/>
        <dbReference type="ChEBI" id="CHEBI:15378"/>
        <dbReference type="ChEBI" id="CHEBI:57618"/>
        <dbReference type="ChEBI" id="CHEBI:58210"/>
        <dbReference type="ChEBI" id="CHEBI:59907"/>
        <dbReference type="ChEBI" id="CHEBI:143705"/>
        <dbReference type="EC" id="1.3.8.17"/>
    </reaction>
</comment>
<feature type="compositionally biased region" description="Gly residues" evidence="11">
    <location>
        <begin position="110"/>
        <end position="150"/>
    </location>
</feature>
<dbReference type="GO" id="GO:0052890">
    <property type="term" value="F:oxidoreductase activity, acting on the CH-CH group of donors, with a flavin as acceptor"/>
    <property type="evidence" value="ECO:0007669"/>
    <property type="project" value="UniProtKB-UniRule"/>
</dbReference>
<comment type="pathway">
    <text evidence="10">Cofactor biosynthesis; coenzyme F420 biosynthesis.</text>
</comment>
<sequence>MNGENSGAGDGGGRFGGATSEDAVGGGGGPVRGASESGVGGGGGRVRGVSEDAVGGGDGLVPGASDGGVGSRAGRVRGVSERRVEGRGGPGPGASDGGGGGEAGRVRGVSEGGVEGRGGPGPGASDGGGDGTGGPVRGASDGGVEGGGGRAPEASGSGAVGGGRLGSGVPGGGVGLGGGYRVWAVGGLPEVQRGDDLAKLIAAAEPGLVDGDVLLVTSKIVSKAEGRVVQAADREAAIDAETVRVVARRGALRIVENRQGLVMAAAGVDASNTPSGTVLLLPEDPDASARAVRDGLRDALGVNIGVVVTDTFGRPWRAGLTDVAIGAAGVRVLDDLRGGTDAYGNPLSATVVATADELASAGDLVKGKASGLPVAVVRGLPHVVVEGDDAEGAGARDLVRDARDDMFRLGTSEAVREAVTQRRTVRAFTDEPVDPGAVRRAVAAAVTAPAPHHTTPWRFVLLESERSRTELLDAMRDAWIADLRRDGKSEASVEKRVRRGEVLRAAPYLVVPCLVMDGSHTYGDARRDGAEREMFVVATGAGVQNFLVALAGERLGSAWVSSTMFCRDVVREVLGVPAEWDPMGAVAIGHPAEAPRARVDRDAGAFIEVR</sequence>
<feature type="compositionally biased region" description="Gly residues" evidence="11">
    <location>
        <begin position="54"/>
        <end position="71"/>
    </location>
</feature>
<feature type="binding site" evidence="10">
    <location>
        <position position="482"/>
    </location>
    <ligand>
        <name>coenzyme F420-(gamma-Glu)n</name>
        <dbReference type="ChEBI" id="CHEBI:133980"/>
    </ligand>
</feature>
<proteinExistence type="inferred from homology"/>
<evidence type="ECO:0000256" key="3">
    <source>
        <dbReference type="ARBA" id="ARBA00022741"/>
    </source>
</evidence>
<dbReference type="GO" id="GO:0052618">
    <property type="term" value="F:coenzyme F420-0:L-glutamate ligase activity"/>
    <property type="evidence" value="ECO:0007669"/>
    <property type="project" value="UniProtKB-UniRule"/>
</dbReference>
<comment type="similarity">
    <text evidence="10">In the N-terminal section; belongs to the CofE family.</text>
</comment>
<keyword evidence="9 10" id="KW-0511">Multifunctional enzyme</keyword>
<dbReference type="STRING" id="85558.T45_08635"/>
<keyword evidence="7 10" id="KW-0342">GTP-binding</keyword>
<comment type="caution">
    <text evidence="10">Lacks conserved residue(s) required for the propagation of feature annotation.</text>
</comment>
<dbReference type="InterPro" id="IPR000415">
    <property type="entry name" value="Nitroreductase-like"/>
</dbReference>
<evidence type="ECO:0000256" key="11">
    <source>
        <dbReference type="SAM" id="MobiDB-lite"/>
    </source>
</evidence>
<feature type="region of interest" description="Dehydro-coenzyme F420-0 reductase" evidence="10">
    <location>
        <begin position="411"/>
        <end position="610"/>
    </location>
</feature>
<feature type="binding site" evidence="10">
    <location>
        <position position="561"/>
    </location>
    <ligand>
        <name>FMN</name>
        <dbReference type="ChEBI" id="CHEBI:58210"/>
    </ligand>
</feature>
<feature type="region of interest" description="Disordered" evidence="11">
    <location>
        <begin position="1"/>
        <end position="164"/>
    </location>
</feature>
<accession>L7F3A0</accession>
<dbReference type="InterPro" id="IPR002847">
    <property type="entry name" value="F420-0_gamma-glut_ligase-dom"/>
</dbReference>
<dbReference type="EC" id="6.3.2.31" evidence="10"/>
<dbReference type="InterPro" id="IPR008225">
    <property type="entry name" value="F420-0_g-glutamyl_ligase"/>
</dbReference>
<evidence type="ECO:0000256" key="6">
    <source>
        <dbReference type="ARBA" id="ARBA00023002"/>
    </source>
</evidence>
<dbReference type="AlphaFoldDB" id="L7F3A0"/>
<dbReference type="SUPFAM" id="SSF55469">
    <property type="entry name" value="FMN-dependent nitroreductase-like"/>
    <property type="match status" value="1"/>
</dbReference>
<dbReference type="InterPro" id="IPR029479">
    <property type="entry name" value="Nitroreductase"/>
</dbReference>
<dbReference type="EC" id="1.3.8.17" evidence="10"/>
<evidence type="ECO:0000256" key="10">
    <source>
        <dbReference type="HAMAP-Rule" id="MF_01259"/>
    </source>
</evidence>
<dbReference type="PANTHER" id="PTHR47917">
    <property type="match status" value="1"/>
</dbReference>
<keyword evidence="3 10" id="KW-0547">Nucleotide-binding</keyword>
<comment type="caution">
    <text evidence="14">The sequence shown here is derived from an EMBL/GenBank/DDBJ whole genome shotgun (WGS) entry which is preliminary data.</text>
</comment>
<feature type="region of interest" description="Coenzyme F420:L-glutamate ligase" evidence="10">
    <location>
        <begin position="1"/>
        <end position="410"/>
    </location>
</feature>
<feature type="compositionally biased region" description="Gly residues" evidence="11">
    <location>
        <begin position="87"/>
        <end position="103"/>
    </location>
</feature>
<feature type="binding site" evidence="10">
    <location>
        <position position="598"/>
    </location>
    <ligand>
        <name>FMN</name>
        <dbReference type="ChEBI" id="CHEBI:58210"/>
    </ligand>
</feature>
<feature type="binding site" evidence="10">
    <location>
        <position position="450"/>
    </location>
    <ligand>
        <name>FMN</name>
        <dbReference type="ChEBI" id="CHEBI:58210"/>
    </ligand>
</feature>
<name>L7F3A0_STRT8</name>
<feature type="binding site" evidence="10">
    <location>
        <position position="218"/>
    </location>
    <ligand>
        <name>GTP</name>
        <dbReference type="ChEBI" id="CHEBI:37565"/>
    </ligand>
</feature>
<keyword evidence="5 10" id="KW-0630">Potassium</keyword>
<dbReference type="NCBIfam" id="NF009810">
    <property type="entry name" value="PRK13294.1"/>
    <property type="match status" value="1"/>
</dbReference>